<dbReference type="InterPro" id="IPR027266">
    <property type="entry name" value="TrmE/GcvT-like"/>
</dbReference>
<evidence type="ECO:0000313" key="2">
    <source>
        <dbReference type="Proteomes" id="UP001297272"/>
    </source>
</evidence>
<dbReference type="EMBL" id="JAFMNX010000003">
    <property type="protein sequence ID" value="MBS9721444.1"/>
    <property type="molecule type" value="Genomic_DNA"/>
</dbReference>
<dbReference type="Pfam" id="PF04268">
    <property type="entry name" value="SoxG"/>
    <property type="match status" value="1"/>
</dbReference>
<dbReference type="InterPro" id="IPR007375">
    <property type="entry name" value="SoxG"/>
</dbReference>
<evidence type="ECO:0000313" key="1">
    <source>
        <dbReference type="EMBL" id="MBS9721444.1"/>
    </source>
</evidence>
<dbReference type="Proteomes" id="UP001297272">
    <property type="component" value="Unassembled WGS sequence"/>
</dbReference>
<protein>
    <submittedName>
        <fullName evidence="1">Sarcosine oxidase, subunit gamma</fullName>
    </submittedName>
</protein>
<sequence length="140" mass="15286">MPEGTLLEVRGPQAELPALEAAADAAGLVIRTNGPDQWFAISGQPMLRLDLPDIFSVTDQSHGRVRIAMEGAAVDDVLAKGMAVDLFDFKIGAATTALIGHITTHIARLDRDRFELTVLRSFAESLWHDLETMSAEFLDR</sequence>
<comment type="caution">
    <text evidence="1">The sequence shown here is derived from an EMBL/GenBank/DDBJ whole genome shotgun (WGS) entry which is preliminary data.</text>
</comment>
<accession>A0ABS5RWQ3</accession>
<reference evidence="1 2" key="1">
    <citation type="submission" date="2021-03" db="EMBL/GenBank/DDBJ databases">
        <title>Tianweitania aestuarii sp. nov., isolated from a tidal flat.</title>
        <authorList>
            <person name="Park S."/>
            <person name="Yoon J.-H."/>
        </authorList>
    </citation>
    <scope>NUCLEOTIDE SEQUENCE [LARGE SCALE GENOMIC DNA]</scope>
    <source>
        <strain evidence="1 2">BSSL-BM11</strain>
    </source>
</reference>
<keyword evidence="2" id="KW-1185">Reference proteome</keyword>
<proteinExistence type="predicted"/>
<gene>
    <name evidence="1" type="ORF">JYU29_12190</name>
</gene>
<dbReference type="SUPFAM" id="SSF103025">
    <property type="entry name" value="Folate-binding domain"/>
    <property type="match status" value="1"/>
</dbReference>
<dbReference type="Gene3D" id="3.30.1360.120">
    <property type="entry name" value="Probable tRNA modification gtpase trme, domain 1"/>
    <property type="match status" value="1"/>
</dbReference>
<name>A0ABS5RWQ3_9HYPH</name>
<organism evidence="1 2">
    <name type="scientific">Tianweitania aestuarii</name>
    <dbReference type="NCBI Taxonomy" id="2814886"/>
    <lineage>
        <taxon>Bacteria</taxon>
        <taxon>Pseudomonadati</taxon>
        <taxon>Pseudomonadota</taxon>
        <taxon>Alphaproteobacteria</taxon>
        <taxon>Hyphomicrobiales</taxon>
        <taxon>Phyllobacteriaceae</taxon>
        <taxon>Tianweitania</taxon>
    </lineage>
</organism>